<feature type="binding site" evidence="2">
    <location>
        <position position="11"/>
    </location>
    <ligand>
        <name>Co(2+)</name>
        <dbReference type="ChEBI" id="CHEBI:48828"/>
    </ligand>
</feature>
<dbReference type="InterPro" id="IPR010388">
    <property type="entry name" value="Anaerobic_Co-chelatase"/>
</dbReference>
<dbReference type="GO" id="GO:0019251">
    <property type="term" value="P:anaerobic cobalamin biosynthetic process"/>
    <property type="evidence" value="ECO:0007669"/>
    <property type="project" value="InterPro"/>
</dbReference>
<name>A0A926EJT4_9FIRM</name>
<dbReference type="CDD" id="cd03413">
    <property type="entry name" value="CbiK_C"/>
    <property type="match status" value="1"/>
</dbReference>
<feature type="active site" description="Proton acceptor" evidence="1">
    <location>
        <position position="146"/>
    </location>
</feature>
<dbReference type="Pfam" id="PF06180">
    <property type="entry name" value="CbiK"/>
    <property type="match status" value="1"/>
</dbReference>
<dbReference type="PIRSF" id="PIRSF033579">
    <property type="entry name" value="Anaer_Co_chel"/>
    <property type="match status" value="1"/>
</dbReference>
<feature type="binding site" evidence="3">
    <location>
        <position position="146"/>
    </location>
    <ligand>
        <name>Co(2+)</name>
        <dbReference type="ChEBI" id="CHEBI:48828"/>
    </ligand>
</feature>
<keyword evidence="3" id="KW-0479">Metal-binding</keyword>
<evidence type="ECO:0000256" key="2">
    <source>
        <dbReference type="PIRSR" id="PIRSR033579-2"/>
    </source>
</evidence>
<keyword evidence="3" id="KW-0170">Cobalt</keyword>
<evidence type="ECO:0000313" key="4">
    <source>
        <dbReference type="EMBL" id="MBC8579840.1"/>
    </source>
</evidence>
<protein>
    <submittedName>
        <fullName evidence="4">Sirohydrochlorin cobaltochelatase</fullName>
    </submittedName>
</protein>
<dbReference type="Proteomes" id="UP000655830">
    <property type="component" value="Unassembled WGS sequence"/>
</dbReference>
<feature type="binding site" evidence="3">
    <location>
        <position position="176"/>
    </location>
    <ligand>
        <name>Co(2+)</name>
        <dbReference type="ChEBI" id="CHEBI:48828"/>
    </ligand>
</feature>
<comment type="caution">
    <text evidence="4">The sequence shown here is derived from an EMBL/GenBank/DDBJ whole genome shotgun (WGS) entry which is preliminary data.</text>
</comment>
<dbReference type="CDD" id="cd03412">
    <property type="entry name" value="CbiK_N"/>
    <property type="match status" value="1"/>
</dbReference>
<feature type="binding site" evidence="2">
    <location>
        <begin position="203"/>
        <end position="204"/>
    </location>
    <ligand>
        <name>substrate</name>
    </ligand>
</feature>
<accession>A0A926EJT4</accession>
<dbReference type="SUPFAM" id="SSF53800">
    <property type="entry name" value="Chelatase"/>
    <property type="match status" value="1"/>
</dbReference>
<dbReference type="GO" id="GO:0016852">
    <property type="term" value="F:sirohydrochlorin cobaltochelatase activity"/>
    <property type="evidence" value="ECO:0007669"/>
    <property type="project" value="InterPro"/>
</dbReference>
<evidence type="ECO:0000313" key="5">
    <source>
        <dbReference type="Proteomes" id="UP000655830"/>
    </source>
</evidence>
<feature type="binding site" evidence="2">
    <location>
        <begin position="86"/>
        <end position="93"/>
    </location>
    <ligand>
        <name>substrate</name>
    </ligand>
</feature>
<feature type="binding site" evidence="2">
    <location>
        <position position="208"/>
    </location>
    <ligand>
        <name>Co(2+)</name>
        <dbReference type="ChEBI" id="CHEBI:48828"/>
    </ligand>
</feature>
<dbReference type="GO" id="GO:0046872">
    <property type="term" value="F:metal ion binding"/>
    <property type="evidence" value="ECO:0007669"/>
    <property type="project" value="UniProtKB-KW"/>
</dbReference>
<reference evidence="4" key="1">
    <citation type="submission" date="2020-08" db="EMBL/GenBank/DDBJ databases">
        <title>Genome public.</title>
        <authorList>
            <person name="Liu C."/>
            <person name="Sun Q."/>
        </authorList>
    </citation>
    <scope>NUCLEOTIDE SEQUENCE</scope>
    <source>
        <strain evidence="4">NSJ-12</strain>
    </source>
</reference>
<evidence type="ECO:0000256" key="3">
    <source>
        <dbReference type="PIRSR" id="PIRSR033579-3"/>
    </source>
</evidence>
<dbReference type="EMBL" id="JACRSY010000014">
    <property type="protein sequence ID" value="MBC8579840.1"/>
    <property type="molecule type" value="Genomic_DNA"/>
</dbReference>
<sequence>MSKKALLVVSFGTSYEDTRKKTIEPCENLLHKTFKDYDFFRAYTSQMIIRKLASRDGLYIDNASQALQKIYEAGYDEVLIQSLHIICGEEYDKLKRQIEPFKAKFKKLHFGRPLLTTIDDYKAAVSATLNSLPKLKEHEGVVFMGHGTYHESFSAYCALEYMFHHLGAPIYVGTVEGYPTLDEVLYKLQKDSITQVYLAPFMLVAGDHAINDMAGDEEDSWKVILSNHGIQSKILLQGLGENKEIQKLFVNHALDCINSF</sequence>
<dbReference type="RefSeq" id="WP_249332755.1">
    <property type="nucleotide sequence ID" value="NZ_JACRSY010000014.1"/>
</dbReference>
<proteinExistence type="predicted"/>
<gene>
    <name evidence="4" type="ORF">H8718_09905</name>
</gene>
<dbReference type="AlphaFoldDB" id="A0A926EJT4"/>
<evidence type="ECO:0000256" key="1">
    <source>
        <dbReference type="PIRSR" id="PIRSR033579-1"/>
    </source>
</evidence>
<organism evidence="4 5">
    <name type="scientific">Zhenhengia yiwuensis</name>
    <dbReference type="NCBI Taxonomy" id="2763666"/>
    <lineage>
        <taxon>Bacteria</taxon>
        <taxon>Bacillati</taxon>
        <taxon>Bacillota</taxon>
        <taxon>Clostridia</taxon>
        <taxon>Lachnospirales</taxon>
        <taxon>Lachnospiraceae</taxon>
        <taxon>Zhenhengia</taxon>
    </lineage>
</organism>
<keyword evidence="5" id="KW-1185">Reference proteome</keyword>
<dbReference type="Gene3D" id="3.40.50.1400">
    <property type="match status" value="2"/>
</dbReference>